<evidence type="ECO:0000256" key="7">
    <source>
        <dbReference type="RuleBase" id="RU363032"/>
    </source>
</evidence>
<protein>
    <submittedName>
        <fullName evidence="9">Binding-protein-dependent transport systems inner membrane component</fullName>
    </submittedName>
</protein>
<dbReference type="PROSITE" id="PS50928">
    <property type="entry name" value="ABC_TM1"/>
    <property type="match status" value="1"/>
</dbReference>
<feature type="domain" description="ABC transmembrane type-1" evidence="8">
    <location>
        <begin position="118"/>
        <end position="298"/>
    </location>
</feature>
<dbReference type="AlphaFoldDB" id="H7ELR8"/>
<evidence type="ECO:0000259" key="8">
    <source>
        <dbReference type="PROSITE" id="PS50928"/>
    </source>
</evidence>
<dbReference type="SUPFAM" id="SSF161098">
    <property type="entry name" value="MetI-like"/>
    <property type="match status" value="1"/>
</dbReference>
<feature type="transmembrane region" description="Helical" evidence="7">
    <location>
        <begin position="280"/>
        <end position="298"/>
    </location>
</feature>
<organism evidence="9 10">
    <name type="scientific">Treponema saccharophilum DSM 2985</name>
    <dbReference type="NCBI Taxonomy" id="907348"/>
    <lineage>
        <taxon>Bacteria</taxon>
        <taxon>Pseudomonadati</taxon>
        <taxon>Spirochaetota</taxon>
        <taxon>Spirochaetia</taxon>
        <taxon>Spirochaetales</taxon>
        <taxon>Treponemataceae</taxon>
        <taxon>Treponema</taxon>
    </lineage>
</organism>
<dbReference type="STRING" id="907348.TresaDRAFT_1218"/>
<comment type="caution">
    <text evidence="9">The sequence shown here is derived from an EMBL/GenBank/DDBJ whole genome shotgun (WGS) entry which is preliminary data.</text>
</comment>
<comment type="similarity">
    <text evidence="7">Belongs to the binding-protein-dependent transport system permease family.</text>
</comment>
<dbReference type="GO" id="GO:0005886">
    <property type="term" value="C:plasma membrane"/>
    <property type="evidence" value="ECO:0007669"/>
    <property type="project" value="UniProtKB-SubCell"/>
</dbReference>
<name>H7ELR8_9SPIR</name>
<dbReference type="RefSeq" id="WP_002704987.1">
    <property type="nucleotide sequence ID" value="NZ_AGRW01000050.1"/>
</dbReference>
<feature type="transmembrane region" description="Helical" evidence="7">
    <location>
        <begin position="237"/>
        <end position="260"/>
    </location>
</feature>
<dbReference type="Pfam" id="PF00528">
    <property type="entry name" value="BPD_transp_1"/>
    <property type="match status" value="1"/>
</dbReference>
<evidence type="ECO:0000313" key="9">
    <source>
        <dbReference type="EMBL" id="EIC01326.1"/>
    </source>
</evidence>
<dbReference type="PANTHER" id="PTHR30151">
    <property type="entry name" value="ALKANE SULFONATE ABC TRANSPORTER-RELATED, MEMBRANE SUBUNIT"/>
    <property type="match status" value="1"/>
</dbReference>
<feature type="transmembrane region" description="Helical" evidence="7">
    <location>
        <begin position="156"/>
        <end position="175"/>
    </location>
</feature>
<dbReference type="eggNOG" id="COG0600">
    <property type="taxonomic scope" value="Bacteria"/>
</dbReference>
<keyword evidence="3" id="KW-1003">Cell membrane</keyword>
<keyword evidence="6 7" id="KW-0472">Membrane</keyword>
<dbReference type="InterPro" id="IPR035906">
    <property type="entry name" value="MetI-like_sf"/>
</dbReference>
<dbReference type="OrthoDB" id="9804353at2"/>
<evidence type="ECO:0000256" key="2">
    <source>
        <dbReference type="ARBA" id="ARBA00022448"/>
    </source>
</evidence>
<accession>H7ELR8</accession>
<sequence>MKKFLSKYVLNLANLFFVLTILCFLLPSRYAAEMRGGLKSPLAFAVVLVAVEILFLSQLANSKKARAVKDVTASVHIFLFAWEFIVSRLNLLPYIFVPAPENVFDIFVSDWRTILIGFFSSMELILAGLFLSVVSSVILGTLVGYNKRLTNAVYPIAKALSTVPALIYTPYIVLIMPTFKLASLTVIFLSIFWGSFMGAINNTAFVEKKIISAAKVLNLSTPTIFFRIIIPFNLPRYINALPIHLATSLMTLTVAEMLGADTGMGYYVRVSLNYANYTKAIAGIIFIGFVVTVLNIAIQKAKKHLVKWNY</sequence>
<comment type="subcellular location">
    <subcellularLocation>
        <location evidence="1 7">Cell membrane</location>
        <topology evidence="1 7">Multi-pass membrane protein</topology>
    </subcellularLocation>
</comment>
<evidence type="ECO:0000256" key="4">
    <source>
        <dbReference type="ARBA" id="ARBA00022692"/>
    </source>
</evidence>
<dbReference type="InterPro" id="IPR000515">
    <property type="entry name" value="MetI-like"/>
</dbReference>
<keyword evidence="5 7" id="KW-1133">Transmembrane helix</keyword>
<dbReference type="PANTHER" id="PTHR30151:SF0">
    <property type="entry name" value="ABC TRANSPORTER PERMEASE PROTEIN MJ0413-RELATED"/>
    <property type="match status" value="1"/>
</dbReference>
<evidence type="ECO:0000256" key="3">
    <source>
        <dbReference type="ARBA" id="ARBA00022475"/>
    </source>
</evidence>
<dbReference type="EMBL" id="AGRW01000050">
    <property type="protein sequence ID" value="EIC01326.1"/>
    <property type="molecule type" value="Genomic_DNA"/>
</dbReference>
<keyword evidence="4 7" id="KW-0812">Transmembrane</keyword>
<keyword evidence="10" id="KW-1185">Reference proteome</keyword>
<dbReference type="PATRIC" id="fig|907348.3.peg.1862"/>
<feature type="transmembrane region" description="Helical" evidence="7">
    <location>
        <begin position="181"/>
        <end position="200"/>
    </location>
</feature>
<dbReference type="Proteomes" id="UP000003571">
    <property type="component" value="Unassembled WGS sequence"/>
</dbReference>
<evidence type="ECO:0000256" key="1">
    <source>
        <dbReference type="ARBA" id="ARBA00004651"/>
    </source>
</evidence>
<proteinExistence type="inferred from homology"/>
<dbReference type="CDD" id="cd06261">
    <property type="entry name" value="TM_PBP2"/>
    <property type="match status" value="1"/>
</dbReference>
<dbReference type="Gene3D" id="1.10.3720.10">
    <property type="entry name" value="MetI-like"/>
    <property type="match status" value="1"/>
</dbReference>
<evidence type="ECO:0000256" key="6">
    <source>
        <dbReference type="ARBA" id="ARBA00023136"/>
    </source>
</evidence>
<keyword evidence="2 7" id="KW-0813">Transport</keyword>
<reference evidence="9 10" key="1">
    <citation type="submission" date="2011-09" db="EMBL/GenBank/DDBJ databases">
        <title>The draft genome of Treponema saccharophilum DSM 2985.</title>
        <authorList>
            <consortium name="US DOE Joint Genome Institute (JGI-PGF)"/>
            <person name="Lucas S."/>
            <person name="Copeland A."/>
            <person name="Lapidus A."/>
            <person name="Glavina del Rio T."/>
            <person name="Dalin E."/>
            <person name="Tice H."/>
            <person name="Bruce D."/>
            <person name="Goodwin L."/>
            <person name="Pitluck S."/>
            <person name="Peters L."/>
            <person name="Kyrpides N."/>
            <person name="Mavromatis K."/>
            <person name="Ivanova N."/>
            <person name="Markowitz V."/>
            <person name="Cheng J.-F."/>
            <person name="Hugenholtz P."/>
            <person name="Woyke T."/>
            <person name="Wu D."/>
            <person name="Gronow S."/>
            <person name="Wellnitz S."/>
            <person name="Brambilla E."/>
            <person name="Klenk H.-P."/>
            <person name="Eisen J.A."/>
        </authorList>
    </citation>
    <scope>NUCLEOTIDE SEQUENCE [LARGE SCALE GENOMIC DNA]</scope>
    <source>
        <strain evidence="9 10">DSM 2985</strain>
    </source>
</reference>
<gene>
    <name evidence="9" type="ORF">TresaDRAFT_1218</name>
</gene>
<feature type="transmembrane region" description="Helical" evidence="7">
    <location>
        <begin position="41"/>
        <end position="61"/>
    </location>
</feature>
<dbReference type="GO" id="GO:0055085">
    <property type="term" value="P:transmembrane transport"/>
    <property type="evidence" value="ECO:0007669"/>
    <property type="project" value="InterPro"/>
</dbReference>
<feature type="transmembrane region" description="Helical" evidence="7">
    <location>
        <begin position="116"/>
        <end position="144"/>
    </location>
</feature>
<feature type="transmembrane region" description="Helical" evidence="7">
    <location>
        <begin position="73"/>
        <end position="96"/>
    </location>
</feature>
<evidence type="ECO:0000313" key="10">
    <source>
        <dbReference type="Proteomes" id="UP000003571"/>
    </source>
</evidence>
<evidence type="ECO:0000256" key="5">
    <source>
        <dbReference type="ARBA" id="ARBA00022989"/>
    </source>
</evidence>